<dbReference type="EMBL" id="LR216287">
    <property type="protein sequence ID" value="VFJ13807.1"/>
    <property type="molecule type" value="Genomic_DNA"/>
</dbReference>
<evidence type="ECO:0000313" key="4">
    <source>
        <dbReference type="EMBL" id="VFJ13807.1"/>
    </source>
</evidence>
<reference evidence="4 5" key="1">
    <citation type="submission" date="2019-02" db="EMBL/GenBank/DDBJ databases">
        <authorList>
            <person name="Lehtovirta-Morley E L."/>
        </authorList>
    </citation>
    <scope>NUCLEOTIDE SEQUENCE [LARGE SCALE GENOMIC DNA]</scope>
    <source>
        <strain evidence="4">NFRAN1</strain>
    </source>
</reference>
<dbReference type="RefSeq" id="WP_232037956.1">
    <property type="nucleotide sequence ID" value="NZ_LR216287.1"/>
</dbReference>
<dbReference type="Gene3D" id="1.10.4190.10">
    <property type="entry name" value="Urease accessory protein UreF"/>
    <property type="match status" value="1"/>
</dbReference>
<dbReference type="Proteomes" id="UP000294299">
    <property type="component" value="Chromosome NFRAN"/>
</dbReference>
<organism evidence="4 5">
    <name type="scientific">Candidatus Nitrosocosmicus franklandianus</name>
    <dbReference type="NCBI Taxonomy" id="1798806"/>
    <lineage>
        <taxon>Archaea</taxon>
        <taxon>Nitrososphaerota</taxon>
        <taxon>Nitrososphaeria</taxon>
        <taxon>Nitrososphaerales</taxon>
        <taxon>Nitrososphaeraceae</taxon>
        <taxon>Candidatus Nitrosocosmicus</taxon>
    </lineage>
</organism>
<dbReference type="PANTHER" id="PTHR33620:SF1">
    <property type="entry name" value="UREASE ACCESSORY PROTEIN F"/>
    <property type="match status" value="1"/>
</dbReference>
<dbReference type="InterPro" id="IPR002639">
    <property type="entry name" value="UreF"/>
</dbReference>
<dbReference type="HAMAP" id="MF_01385">
    <property type="entry name" value="UreF"/>
    <property type="match status" value="1"/>
</dbReference>
<evidence type="ECO:0000256" key="2">
    <source>
        <dbReference type="ARBA" id="ARBA00023186"/>
    </source>
</evidence>
<accession>A0A484IC69</accession>
<keyword evidence="3" id="KW-0812">Transmembrane</keyword>
<keyword evidence="2" id="KW-0143">Chaperone</keyword>
<dbReference type="PANTHER" id="PTHR33620">
    <property type="entry name" value="UREASE ACCESSORY PROTEIN F"/>
    <property type="match status" value="1"/>
</dbReference>
<keyword evidence="1" id="KW-0996">Nickel insertion</keyword>
<dbReference type="GeneID" id="39420839"/>
<keyword evidence="5" id="KW-1185">Reference proteome</keyword>
<dbReference type="Pfam" id="PF01730">
    <property type="entry name" value="UreF"/>
    <property type="match status" value="1"/>
</dbReference>
<name>A0A484IC69_9ARCH</name>
<evidence type="ECO:0000256" key="1">
    <source>
        <dbReference type="ARBA" id="ARBA00022988"/>
    </source>
</evidence>
<dbReference type="AlphaFoldDB" id="A0A484IC69"/>
<dbReference type="PIRSF" id="PIRSF009467">
    <property type="entry name" value="Ureas_acces_UreF"/>
    <property type="match status" value="1"/>
</dbReference>
<dbReference type="InterPro" id="IPR038277">
    <property type="entry name" value="UreF_sf"/>
</dbReference>
<protein>
    <submittedName>
        <fullName evidence="4">Urease accessory protein UreF</fullName>
    </submittedName>
</protein>
<evidence type="ECO:0000313" key="5">
    <source>
        <dbReference type="Proteomes" id="UP000294299"/>
    </source>
</evidence>
<gene>
    <name evidence="4" type="primary">ureF</name>
    <name evidence="4" type="ORF">NFRAN_1485</name>
</gene>
<dbReference type="KEGG" id="nfn:NFRAN_1485"/>
<dbReference type="GO" id="GO:0016151">
    <property type="term" value="F:nickel cation binding"/>
    <property type="evidence" value="ECO:0007669"/>
    <property type="project" value="InterPro"/>
</dbReference>
<evidence type="ECO:0000256" key="3">
    <source>
        <dbReference type="SAM" id="Phobius"/>
    </source>
</evidence>
<keyword evidence="3" id="KW-1133">Transmembrane helix</keyword>
<sequence>MHTDENEKLLSPSNTVSIEDLSFLQLADSFFPTGLYTTSNGLEQLFYDKNRKISYSEILDFVKAYLVQQIGPTDCCVIGNVYSFIQKKDFSSLLDLDNTYYFMRLVDETRSASTRSGIQFLRCVSTFIRENEYLTFYSKSIKDGLAKGVFPVSYAIGCNSLNLPKDRSGLMLSYGFVVSIIGAALRLGILQHFEGQMMIDDLKPVILSTVLNNIEQPADEMWQFIPHLDIIQMHHEQMDSKMFIT</sequence>
<feature type="transmembrane region" description="Helical" evidence="3">
    <location>
        <begin position="169"/>
        <end position="189"/>
    </location>
</feature>
<keyword evidence="3" id="KW-0472">Membrane</keyword>
<proteinExistence type="inferred from homology"/>